<feature type="non-terminal residue" evidence="1">
    <location>
        <position position="308"/>
    </location>
</feature>
<comment type="caution">
    <text evidence="1">The sequence shown here is derived from an EMBL/GenBank/DDBJ whole genome shotgun (WGS) entry which is preliminary data.</text>
</comment>
<reference evidence="1" key="1">
    <citation type="journal article" date="2022" name="Int. J. Mol. Sci.">
        <title>Draft Genome of Tanacetum Coccineum: Genomic Comparison of Closely Related Tanacetum-Family Plants.</title>
        <authorList>
            <person name="Yamashiro T."/>
            <person name="Shiraishi A."/>
            <person name="Nakayama K."/>
            <person name="Satake H."/>
        </authorList>
    </citation>
    <scope>NUCLEOTIDE SEQUENCE</scope>
</reference>
<gene>
    <name evidence="1" type="ORF">Tco_0800344</name>
</gene>
<protein>
    <submittedName>
        <fullName evidence="1">Uncharacterized protein</fullName>
    </submittedName>
</protein>
<proteinExistence type="predicted"/>
<reference evidence="1" key="2">
    <citation type="submission" date="2022-01" db="EMBL/GenBank/DDBJ databases">
        <authorList>
            <person name="Yamashiro T."/>
            <person name="Shiraishi A."/>
            <person name="Satake H."/>
            <person name="Nakayama K."/>
        </authorList>
    </citation>
    <scope>NUCLEOTIDE SEQUENCE</scope>
</reference>
<organism evidence="1 2">
    <name type="scientific">Tanacetum coccineum</name>
    <dbReference type="NCBI Taxonomy" id="301880"/>
    <lineage>
        <taxon>Eukaryota</taxon>
        <taxon>Viridiplantae</taxon>
        <taxon>Streptophyta</taxon>
        <taxon>Embryophyta</taxon>
        <taxon>Tracheophyta</taxon>
        <taxon>Spermatophyta</taxon>
        <taxon>Magnoliopsida</taxon>
        <taxon>eudicotyledons</taxon>
        <taxon>Gunneridae</taxon>
        <taxon>Pentapetalae</taxon>
        <taxon>asterids</taxon>
        <taxon>campanulids</taxon>
        <taxon>Asterales</taxon>
        <taxon>Asteraceae</taxon>
        <taxon>Asteroideae</taxon>
        <taxon>Anthemideae</taxon>
        <taxon>Anthemidinae</taxon>
        <taxon>Tanacetum</taxon>
    </lineage>
</organism>
<evidence type="ECO:0000313" key="2">
    <source>
        <dbReference type="Proteomes" id="UP001151760"/>
    </source>
</evidence>
<name>A0ABQ4ZVJ8_9ASTR</name>
<keyword evidence="2" id="KW-1185">Reference proteome</keyword>
<evidence type="ECO:0000313" key="1">
    <source>
        <dbReference type="EMBL" id="GJS93376.1"/>
    </source>
</evidence>
<dbReference type="Proteomes" id="UP001151760">
    <property type="component" value="Unassembled WGS sequence"/>
</dbReference>
<accession>A0ABQ4ZVJ8</accession>
<dbReference type="EMBL" id="BQNB010011653">
    <property type="protein sequence ID" value="GJS93376.1"/>
    <property type="molecule type" value="Genomic_DNA"/>
</dbReference>
<sequence length="308" mass="35731">MDELMKQLVKALGIYVRGHGFKVVLNYADVETDNLDVRDRVYAANKCDMEATLHMLDQLEVDVSEETGRSYVSLIRQKFCWGTIFPIGLKRYRDPKEEPIEKEPLLELKEIGYLIACRMLVLSSVERVHEEDIPKTAFRTRSKEFVVYCDASNQELADVRTLMMDEARASRYLVHSGADKTYYDLRDMYGGHVWRRILLPMFPRSSSGYDTNWVIVDRLTKIVVEDLLRGFVGYKSIERDRLMVIEVMVAMDISLCSHFSDNENDVTCGDLEAAFEYPVLFRPTGYSIAYDLKEEQIEEEPLEEPNEE</sequence>